<dbReference type="Gene3D" id="3.40.50.300">
    <property type="entry name" value="P-loop containing nucleotide triphosphate hydrolases"/>
    <property type="match status" value="1"/>
</dbReference>
<dbReference type="SMART" id="SM00382">
    <property type="entry name" value="AAA"/>
    <property type="match status" value="1"/>
</dbReference>
<accession>A0A7H0VDF5</accession>
<dbReference type="PROSITE" id="PS50893">
    <property type="entry name" value="ABC_TRANSPORTER_2"/>
    <property type="match status" value="1"/>
</dbReference>
<keyword evidence="1" id="KW-0813">Transport</keyword>
<evidence type="ECO:0000259" key="4">
    <source>
        <dbReference type="PROSITE" id="PS50893"/>
    </source>
</evidence>
<dbReference type="InterPro" id="IPR017871">
    <property type="entry name" value="ABC_transporter-like_CS"/>
</dbReference>
<dbReference type="PANTHER" id="PTHR42781">
    <property type="entry name" value="SPERMIDINE/PUTRESCINE IMPORT ATP-BINDING PROTEIN POTA"/>
    <property type="match status" value="1"/>
</dbReference>
<keyword evidence="6" id="KW-1185">Reference proteome</keyword>
<dbReference type="PROSITE" id="PS00211">
    <property type="entry name" value="ABC_TRANSPORTER_1"/>
    <property type="match status" value="1"/>
</dbReference>
<gene>
    <name evidence="5" type="ORF">H4K34_15445</name>
</gene>
<evidence type="ECO:0000313" key="6">
    <source>
        <dbReference type="Proteomes" id="UP000516305"/>
    </source>
</evidence>
<dbReference type="Pfam" id="PF00005">
    <property type="entry name" value="ABC_tran"/>
    <property type="match status" value="1"/>
</dbReference>
<dbReference type="GO" id="GO:0016887">
    <property type="term" value="F:ATP hydrolysis activity"/>
    <property type="evidence" value="ECO:0007669"/>
    <property type="project" value="InterPro"/>
</dbReference>
<dbReference type="Proteomes" id="UP000516305">
    <property type="component" value="Chromosome"/>
</dbReference>
<dbReference type="EMBL" id="CP060139">
    <property type="protein sequence ID" value="QNR23753.1"/>
    <property type="molecule type" value="Genomic_DNA"/>
</dbReference>
<evidence type="ECO:0000313" key="5">
    <source>
        <dbReference type="EMBL" id="QNR23753.1"/>
    </source>
</evidence>
<organism evidence="5 6">
    <name type="scientific">Croceimicrobium hydrocarbonivorans</name>
    <dbReference type="NCBI Taxonomy" id="2761580"/>
    <lineage>
        <taxon>Bacteria</taxon>
        <taxon>Pseudomonadati</taxon>
        <taxon>Bacteroidota</taxon>
        <taxon>Flavobacteriia</taxon>
        <taxon>Flavobacteriales</taxon>
        <taxon>Owenweeksiaceae</taxon>
        <taxon>Croceimicrobium</taxon>
    </lineage>
</organism>
<dbReference type="KEGG" id="chyd:H4K34_15445"/>
<evidence type="ECO:0000256" key="2">
    <source>
        <dbReference type="ARBA" id="ARBA00022741"/>
    </source>
</evidence>
<keyword evidence="2" id="KW-0547">Nucleotide-binding</keyword>
<dbReference type="InterPro" id="IPR050093">
    <property type="entry name" value="ABC_SmlMolc_Importer"/>
</dbReference>
<dbReference type="GO" id="GO:0005524">
    <property type="term" value="F:ATP binding"/>
    <property type="evidence" value="ECO:0007669"/>
    <property type="project" value="UniProtKB-KW"/>
</dbReference>
<proteinExistence type="predicted"/>
<dbReference type="InterPro" id="IPR027417">
    <property type="entry name" value="P-loop_NTPase"/>
</dbReference>
<dbReference type="InterPro" id="IPR003593">
    <property type="entry name" value="AAA+_ATPase"/>
</dbReference>
<dbReference type="InterPro" id="IPR003439">
    <property type="entry name" value="ABC_transporter-like_ATP-bd"/>
</dbReference>
<dbReference type="RefSeq" id="WP_210758288.1">
    <property type="nucleotide sequence ID" value="NZ_CP060139.1"/>
</dbReference>
<dbReference type="SUPFAM" id="SSF52540">
    <property type="entry name" value="P-loop containing nucleoside triphosphate hydrolases"/>
    <property type="match status" value="1"/>
</dbReference>
<dbReference type="AlphaFoldDB" id="A0A7H0VDF5"/>
<protein>
    <submittedName>
        <fullName evidence="5">ABC transporter ATP-binding protein</fullName>
    </submittedName>
</protein>
<keyword evidence="3 5" id="KW-0067">ATP-binding</keyword>
<sequence length="328" mass="37366">MRKVWLEEKNTDFLSIDSLHFAYDEQPVLNGLKLKMKQGERLGIVGASGSGKSTLLKILDGTLVQSQGSLALNKVDYQQERNDRINKHPKVALMAQDFDLNPSLTADENIEWKGRHLSASALKRYLGRVHRAFHLQKVKDQKLRELSGGQKQRVALACALISDVELLLLDEPFSQLDYYLKQELLQFLENESGDRSIIMVGHEPTDLMRYCDRIAVLDKGRVLQMGTVDEVYHRPLNLQVARLTGMINHLNKEEQEACAMEESLFRPLHCRLQKAKGKSAWELIRLEYHAFGQLGLLKHTSGKQIRAQIPLDGEFQPGTFWALSIKKP</sequence>
<reference evidence="5 6" key="1">
    <citation type="submission" date="2020-08" db="EMBL/GenBank/DDBJ databases">
        <title>Croceimicrobium hydrocarbonivorans gen. nov., sp. nov., a novel marine bacterium isolated from a bacterial consortium that degrades polyethylene terephthalate.</title>
        <authorList>
            <person name="Liu R."/>
        </authorList>
    </citation>
    <scope>NUCLEOTIDE SEQUENCE [LARGE SCALE GENOMIC DNA]</scope>
    <source>
        <strain evidence="5 6">A20-9</strain>
    </source>
</reference>
<name>A0A7H0VDF5_9FLAO</name>
<dbReference type="PANTHER" id="PTHR42781:SF4">
    <property type="entry name" value="SPERMIDINE_PUTRESCINE IMPORT ATP-BINDING PROTEIN POTA"/>
    <property type="match status" value="1"/>
</dbReference>
<evidence type="ECO:0000256" key="1">
    <source>
        <dbReference type="ARBA" id="ARBA00022448"/>
    </source>
</evidence>
<evidence type="ECO:0000256" key="3">
    <source>
        <dbReference type="ARBA" id="ARBA00022840"/>
    </source>
</evidence>
<feature type="domain" description="ABC transporter" evidence="4">
    <location>
        <begin position="14"/>
        <end position="244"/>
    </location>
</feature>